<evidence type="ECO:0000256" key="2">
    <source>
        <dbReference type="SAM" id="Phobius"/>
    </source>
</evidence>
<keyword evidence="2" id="KW-0812">Transmembrane</keyword>
<keyword evidence="4" id="KW-1185">Reference proteome</keyword>
<dbReference type="HOGENOM" id="CLU_671075_0_0_1"/>
<feature type="transmembrane region" description="Helical" evidence="2">
    <location>
        <begin position="228"/>
        <end position="254"/>
    </location>
</feature>
<accession>N1QB23</accession>
<dbReference type="Proteomes" id="UP000016932">
    <property type="component" value="Unassembled WGS sequence"/>
</dbReference>
<evidence type="ECO:0000313" key="4">
    <source>
        <dbReference type="Proteomes" id="UP000016932"/>
    </source>
</evidence>
<protein>
    <submittedName>
        <fullName evidence="3">Uncharacterized protein</fullName>
    </submittedName>
</protein>
<dbReference type="KEGG" id="pfj:MYCFIDRAFT_205954"/>
<reference evidence="3 4" key="1">
    <citation type="journal article" date="2012" name="PLoS Pathog.">
        <title>Diverse lifestyles and strategies of plant pathogenesis encoded in the genomes of eighteen Dothideomycetes fungi.</title>
        <authorList>
            <person name="Ohm R.A."/>
            <person name="Feau N."/>
            <person name="Henrissat B."/>
            <person name="Schoch C.L."/>
            <person name="Horwitz B.A."/>
            <person name="Barry K.W."/>
            <person name="Condon B.J."/>
            <person name="Copeland A.C."/>
            <person name="Dhillon B."/>
            <person name="Glaser F."/>
            <person name="Hesse C.N."/>
            <person name="Kosti I."/>
            <person name="LaButti K."/>
            <person name="Lindquist E.A."/>
            <person name="Lucas S."/>
            <person name="Salamov A.A."/>
            <person name="Bradshaw R.E."/>
            <person name="Ciuffetti L."/>
            <person name="Hamelin R.C."/>
            <person name="Kema G.H.J."/>
            <person name="Lawrence C."/>
            <person name="Scott J.A."/>
            <person name="Spatafora J.W."/>
            <person name="Turgeon B.G."/>
            <person name="de Wit P.J.G.M."/>
            <person name="Zhong S."/>
            <person name="Goodwin S.B."/>
            <person name="Grigoriev I.V."/>
        </authorList>
    </citation>
    <scope>NUCLEOTIDE SEQUENCE [LARGE SCALE GENOMIC DNA]</scope>
    <source>
        <strain evidence="3 4">CIRAD86</strain>
    </source>
</reference>
<dbReference type="GeneID" id="19336448"/>
<dbReference type="AlphaFoldDB" id="N1QB23"/>
<organism evidence="3 4">
    <name type="scientific">Pseudocercospora fijiensis (strain CIRAD86)</name>
    <name type="common">Black leaf streak disease fungus</name>
    <name type="synonym">Mycosphaerella fijiensis</name>
    <dbReference type="NCBI Taxonomy" id="383855"/>
    <lineage>
        <taxon>Eukaryota</taxon>
        <taxon>Fungi</taxon>
        <taxon>Dikarya</taxon>
        <taxon>Ascomycota</taxon>
        <taxon>Pezizomycotina</taxon>
        <taxon>Dothideomycetes</taxon>
        <taxon>Dothideomycetidae</taxon>
        <taxon>Mycosphaerellales</taxon>
        <taxon>Mycosphaerellaceae</taxon>
        <taxon>Pseudocercospora</taxon>
    </lineage>
</organism>
<name>N1QB23_PSEFD</name>
<sequence>MPDSTSFSARAAKSLVQLFLRHRYAYEGVPRVGRYVSRLELSLARLNVAEGLQKHGMYYGRYWIAMQVPGVAEFILVHAQCHLAIGASRASSARACKVYNFFISNVMPCVHGPLWRAASSAPRASALRPATHTHPQTLRSILRPPCHLISRNAAATPIRGASTEAAHARKKAVLYPERINVYRAGTSATLSVGLTRVATIIIFLAGATVYAPAYFFSPDHSSLWVPVYIAAAAVPFFVTALTTGPMIHAIRVYLPSRARRSKDDLKRFASLTPADTLLELQYMRWLPWPQTRRVPFGRLRRLQPSLRGGIANLEQQNPLVTDKLKNSLLGWLAHRNWGRFYVNRAQRNDRSAVPGVWEGMWGQIPLKGSKEDILMAQAESKKVKAPVQMRGRSPTTKDGKRREMKRLSLL</sequence>
<keyword evidence="2" id="KW-1133">Transmembrane helix</keyword>
<feature type="transmembrane region" description="Helical" evidence="2">
    <location>
        <begin position="197"/>
        <end position="216"/>
    </location>
</feature>
<keyword evidence="2" id="KW-0472">Membrane</keyword>
<dbReference type="RefSeq" id="XP_007921367.1">
    <property type="nucleotide sequence ID" value="XM_007923176.1"/>
</dbReference>
<dbReference type="EMBL" id="KB446555">
    <property type="protein sequence ID" value="EME88243.1"/>
    <property type="molecule type" value="Genomic_DNA"/>
</dbReference>
<dbReference type="VEuPathDB" id="FungiDB:MYCFIDRAFT_205954"/>
<evidence type="ECO:0000256" key="1">
    <source>
        <dbReference type="SAM" id="MobiDB-lite"/>
    </source>
</evidence>
<dbReference type="OrthoDB" id="2386090at2759"/>
<evidence type="ECO:0000313" key="3">
    <source>
        <dbReference type="EMBL" id="EME88243.1"/>
    </source>
</evidence>
<gene>
    <name evidence="3" type="ORF">MYCFIDRAFT_205954</name>
</gene>
<dbReference type="eggNOG" id="ENOG502SB6P">
    <property type="taxonomic scope" value="Eukaryota"/>
</dbReference>
<feature type="region of interest" description="Disordered" evidence="1">
    <location>
        <begin position="384"/>
        <end position="410"/>
    </location>
</feature>
<proteinExistence type="predicted"/>